<name>A0A0J6IRV4_9PSED</name>
<accession>A0A0J6IRV4</accession>
<comment type="caution">
    <text evidence="1">The sequence shown here is derived from an EMBL/GenBank/DDBJ whole genome shotgun (WGS) entry which is preliminary data.</text>
</comment>
<protein>
    <submittedName>
        <fullName evidence="1">Uncharacterized protein</fullName>
    </submittedName>
</protein>
<dbReference type="AlphaFoldDB" id="A0A0J6IRV4"/>
<dbReference type="EMBL" id="JYLF01000002">
    <property type="protein sequence ID" value="KMN14973.1"/>
    <property type="molecule type" value="Genomic_DNA"/>
</dbReference>
<evidence type="ECO:0000313" key="2">
    <source>
        <dbReference type="Proteomes" id="UP000036325"/>
    </source>
</evidence>
<sequence>MANRSKKAVLSARVDPYLKAALELLAVSRNEKIVKILESCLENGMNDRIIANPFKTPQKKLEKVSFMVAFAAIWSENETLYKLRAGTLGPDFAGEELSMVAMFINGDKYFDGEFDVFGDLNGSKDTFGFEPRMQPRVNLALVEREWPIVEEYVRFLSNNKPLQPGYADYKSMRAHSLAK</sequence>
<proteinExistence type="predicted"/>
<evidence type="ECO:0000313" key="1">
    <source>
        <dbReference type="EMBL" id="KMN14973.1"/>
    </source>
</evidence>
<gene>
    <name evidence="1" type="ORF">TU86_06690</name>
</gene>
<dbReference type="Proteomes" id="UP000036325">
    <property type="component" value="Unassembled WGS sequence"/>
</dbReference>
<reference evidence="1 2" key="1">
    <citation type="submission" date="2015-02" db="EMBL/GenBank/DDBJ databases">
        <title>Pseudomonas helleri sp. nov. and Pseudomonas weihenstephanensis sp. nov., isolated from raw cows milk.</title>
        <authorList>
            <person name="von Neubeck M."/>
            <person name="Huptas C."/>
            <person name="Wenning M."/>
            <person name="Scherer S."/>
        </authorList>
    </citation>
    <scope>NUCLEOTIDE SEQUENCE [LARGE SCALE GENOMIC DNA]</scope>
    <source>
        <strain evidence="1 2">DSM 29166</strain>
    </source>
</reference>
<dbReference type="STRING" id="1608994.TU86_06690"/>
<dbReference type="OrthoDB" id="6887172at2"/>
<organism evidence="1 2">
    <name type="scientific">Pseudomonas weihenstephanensis</name>
    <dbReference type="NCBI Taxonomy" id="1608994"/>
    <lineage>
        <taxon>Bacteria</taxon>
        <taxon>Pseudomonadati</taxon>
        <taxon>Pseudomonadota</taxon>
        <taxon>Gammaproteobacteria</taxon>
        <taxon>Pseudomonadales</taxon>
        <taxon>Pseudomonadaceae</taxon>
        <taxon>Pseudomonas</taxon>
    </lineage>
</organism>
<dbReference type="PATRIC" id="fig|1608994.3.peg.1939"/>
<dbReference type="RefSeq" id="WP_048363506.1">
    <property type="nucleotide sequence ID" value="NZ_JYLF01000002.1"/>
</dbReference>